<comment type="caution">
    <text evidence="1">The sequence shown here is derived from an EMBL/GenBank/DDBJ whole genome shotgun (WGS) entry which is preliminary data.</text>
</comment>
<reference evidence="2" key="1">
    <citation type="journal article" date="2019" name="Int. J. Syst. Evol. Microbiol.">
        <title>The Global Catalogue of Microorganisms (GCM) 10K type strain sequencing project: providing services to taxonomists for standard genome sequencing and annotation.</title>
        <authorList>
            <consortium name="The Broad Institute Genomics Platform"/>
            <consortium name="The Broad Institute Genome Sequencing Center for Infectious Disease"/>
            <person name="Wu L."/>
            <person name="Ma J."/>
        </authorList>
    </citation>
    <scope>NUCLEOTIDE SEQUENCE [LARGE SCALE GENOMIC DNA]</scope>
    <source>
        <strain evidence="2">CGMCC 4.7237</strain>
    </source>
</reference>
<dbReference type="Proteomes" id="UP001595765">
    <property type="component" value="Unassembled WGS sequence"/>
</dbReference>
<evidence type="ECO:0008006" key="3">
    <source>
        <dbReference type="Google" id="ProtNLM"/>
    </source>
</evidence>
<keyword evidence="2" id="KW-1185">Reference proteome</keyword>
<organism evidence="1 2">
    <name type="scientific">Streptomyces polygonati</name>
    <dbReference type="NCBI Taxonomy" id="1617087"/>
    <lineage>
        <taxon>Bacteria</taxon>
        <taxon>Bacillati</taxon>
        <taxon>Actinomycetota</taxon>
        <taxon>Actinomycetes</taxon>
        <taxon>Kitasatosporales</taxon>
        <taxon>Streptomycetaceae</taxon>
        <taxon>Streptomyces</taxon>
    </lineage>
</organism>
<dbReference type="RefSeq" id="WP_386432824.1">
    <property type="nucleotide sequence ID" value="NZ_JBHSBB010000014.1"/>
</dbReference>
<gene>
    <name evidence="1" type="ORF">ACFO3J_24135</name>
</gene>
<name>A0ABV8HUG1_9ACTN</name>
<evidence type="ECO:0000313" key="1">
    <source>
        <dbReference type="EMBL" id="MFC4034541.1"/>
    </source>
</evidence>
<accession>A0ABV8HUG1</accession>
<proteinExistence type="predicted"/>
<protein>
    <recommendedName>
        <fullName evidence="3">DUF3168 domain-containing protein</fullName>
    </recommendedName>
</protein>
<evidence type="ECO:0000313" key="2">
    <source>
        <dbReference type="Proteomes" id="UP001595765"/>
    </source>
</evidence>
<sequence>MSTPLALPHRNAIMAALAPLATRPTGPIAIGEGGAPDPVPASRLYAVLYVSPGRAAAASLAGERTDLALLFQVTSVGPSAERALWVADRVREVLAVRLAVDGRATWQTEELGGPPVSRDDGVTPPLHFLPVQYRLMSITA</sequence>
<dbReference type="EMBL" id="JBHSBB010000014">
    <property type="protein sequence ID" value="MFC4034541.1"/>
    <property type="molecule type" value="Genomic_DNA"/>
</dbReference>